<dbReference type="Proteomes" id="UP001152561">
    <property type="component" value="Unassembled WGS sequence"/>
</dbReference>
<name>A0A9Q1RBZ4_9SOLA</name>
<proteinExistence type="predicted"/>
<dbReference type="AlphaFoldDB" id="A0A9Q1RBZ4"/>
<reference evidence="3" key="1">
    <citation type="journal article" date="2023" name="Proc. Natl. Acad. Sci. U.S.A.">
        <title>Genomic and structural basis for evolution of tropane alkaloid biosynthesis.</title>
        <authorList>
            <person name="Wanga Y.-J."/>
            <person name="Taina T."/>
            <person name="Yua J.-Y."/>
            <person name="Lia J."/>
            <person name="Xua B."/>
            <person name="Chenc J."/>
            <person name="D'Auriad J.C."/>
            <person name="Huanga J.-P."/>
            <person name="Huanga S.-X."/>
        </authorList>
    </citation>
    <scope>NUCLEOTIDE SEQUENCE [LARGE SCALE GENOMIC DNA]</scope>
    <source>
        <strain evidence="3">cv. KIB-2019</strain>
    </source>
</reference>
<comment type="caution">
    <text evidence="2">The sequence shown here is derived from an EMBL/GenBank/DDBJ whole genome shotgun (WGS) entry which is preliminary data.</text>
</comment>
<organism evidence="2 3">
    <name type="scientific">Anisodus acutangulus</name>
    <dbReference type="NCBI Taxonomy" id="402998"/>
    <lineage>
        <taxon>Eukaryota</taxon>
        <taxon>Viridiplantae</taxon>
        <taxon>Streptophyta</taxon>
        <taxon>Embryophyta</taxon>
        <taxon>Tracheophyta</taxon>
        <taxon>Spermatophyta</taxon>
        <taxon>Magnoliopsida</taxon>
        <taxon>eudicotyledons</taxon>
        <taxon>Gunneridae</taxon>
        <taxon>Pentapetalae</taxon>
        <taxon>asterids</taxon>
        <taxon>lamiids</taxon>
        <taxon>Solanales</taxon>
        <taxon>Solanaceae</taxon>
        <taxon>Solanoideae</taxon>
        <taxon>Hyoscyameae</taxon>
        <taxon>Anisodus</taxon>
    </lineage>
</organism>
<keyword evidence="3" id="KW-1185">Reference proteome</keyword>
<evidence type="ECO:0000313" key="2">
    <source>
        <dbReference type="EMBL" id="KAJ8549556.1"/>
    </source>
</evidence>
<accession>A0A9Q1RBZ4</accession>
<evidence type="ECO:0000313" key="3">
    <source>
        <dbReference type="Proteomes" id="UP001152561"/>
    </source>
</evidence>
<feature type="region of interest" description="Disordered" evidence="1">
    <location>
        <begin position="82"/>
        <end position="123"/>
    </location>
</feature>
<gene>
    <name evidence="2" type="ORF">K7X08_033263</name>
</gene>
<evidence type="ECO:0000256" key="1">
    <source>
        <dbReference type="SAM" id="MobiDB-lite"/>
    </source>
</evidence>
<dbReference type="EMBL" id="JAJAGQ010000011">
    <property type="protein sequence ID" value="KAJ8549556.1"/>
    <property type="molecule type" value="Genomic_DNA"/>
</dbReference>
<protein>
    <submittedName>
        <fullName evidence="2">Uncharacterized protein</fullName>
    </submittedName>
</protein>
<sequence length="227" mass="24770">MGHVFSSQRIFLPAQFQTIIEEPTNGETIENPAPAAKSGARRTETNIPRRLHFFVAASGAITDIVEDETPLVDDAVAHTEESPIEAKPFSRNRSSQIGVMRKTSHEGNEEGIEQPKKKRRARKRKKLILTWQAKDTIVLPLAVTTDQAPNTADKGETIVQLDQDFPALCVQMNNKGVATTGRPSTQSSDVHIASYSTSQAGLIHNAAVLTQCHARLGAGGIKHFQTL</sequence>